<protein>
    <submittedName>
        <fullName evidence="1">Uncharacterized protein</fullName>
    </submittedName>
</protein>
<dbReference type="EMBL" id="JANRMS010001125">
    <property type="protein sequence ID" value="KAJ3530843.1"/>
    <property type="molecule type" value="Genomic_DNA"/>
</dbReference>
<evidence type="ECO:0000313" key="2">
    <source>
        <dbReference type="Proteomes" id="UP001148629"/>
    </source>
</evidence>
<proteinExistence type="predicted"/>
<accession>A0ACC1S3A0</accession>
<dbReference type="Proteomes" id="UP001148629">
    <property type="component" value="Unassembled WGS sequence"/>
</dbReference>
<name>A0ACC1S3A0_9HYPO</name>
<organism evidence="1 2">
    <name type="scientific">Fusarium decemcellulare</name>
    <dbReference type="NCBI Taxonomy" id="57161"/>
    <lineage>
        <taxon>Eukaryota</taxon>
        <taxon>Fungi</taxon>
        <taxon>Dikarya</taxon>
        <taxon>Ascomycota</taxon>
        <taxon>Pezizomycotina</taxon>
        <taxon>Sordariomycetes</taxon>
        <taxon>Hypocreomycetidae</taxon>
        <taxon>Hypocreales</taxon>
        <taxon>Nectriaceae</taxon>
        <taxon>Fusarium</taxon>
        <taxon>Fusarium decemcellulare species complex</taxon>
    </lineage>
</organism>
<gene>
    <name evidence="1" type="ORF">NM208_g9143</name>
</gene>
<evidence type="ECO:0000313" key="1">
    <source>
        <dbReference type="EMBL" id="KAJ3530843.1"/>
    </source>
</evidence>
<keyword evidence="2" id="KW-1185">Reference proteome</keyword>
<comment type="caution">
    <text evidence="1">The sequence shown here is derived from an EMBL/GenBank/DDBJ whole genome shotgun (WGS) entry which is preliminary data.</text>
</comment>
<sequence>MGASILDQVATAREQFGVLRGAMADLRLTKTDLAVLSVRKIWHDEVVLTVRSILDTHLNVAEQFGVLREAMSSLRLTRWQLFMLTLRKMFHDMPNWAKNSFFALVILAIILIINNIYARLISLKRLGLPVLEFPKGGDRWDYKTILRLGKERYPNIPFIISYSGFEYVVYPSSSFDEVKRISVKKASMLEFFTHVFFHGWRFLGNDTSTLLKTIGVDLMRAVPVRVQARQQDALVAFERAIGPCPEWKSFPLYWTVQELVAATNASGLVGPELGNDPRWVRAVQHFPMAVALAVYVSNAVPRIVRPLVTTFVFLPAWGYYMYLKMLLKPIAKADWDEYEKAGEKEKKEILRATSDKRFPITAWLLSRYPPEERSLSQITHDLIVATFESTPSTAGTMYFILAELVSRPELVEELRAEVDGILSDGLLPQTTLTELRKMDSVMRESTRVNPFSLLVLFRRLRQNVRLSIGPELPAGSLLCVDAHHIVNSKELWKDPETFDPMRFLKLRERDGAESRHQLQASAMTRPAGETAPKHVLLLIEIPPEPSQIPAMGLLNRLRPHENSDPSAPTDTTTIANHGKDPANQSPEDGNSANAEEALPTEDVTEGVRDMQAIALVWTKKSLIGVFISIWLVYLLQAFQSSTVGNLVPNVTSSFGAHSLLNVIDVVASSMTAAVFIPLAKFLDLWGRAEGFLLMVAFADLGLILMATSKDLSTYCAANVFYSVGFTGLIYSIDVVTADATDLKNRALAYAFTSSPYMISAFAGSYASDKMLTDIGWPWSFGIFAFLTPVVCAPLYILLKVNLHKAKKDILKKEPSGRTFGQSVWHYIVEFDAIGVFLFAAGLIIFLLPFNIATSAPNGWATGYIISMIVVGFILLVGFAINELYLAPVPFLRFDFLTDRTLVGACLLDLTYQISYYCWNNYFTSFLRVVNYLSVAEAGYVSNTFNVVSGFLLFLVGWGIRKTGYFKWLLWIGVPLYIFAQGLMIYFRSPTGYVGYIVMTQIFISIGGSVFTICMQLAVLAAVDHQYVAAALAMLNVTGTAGGSIGSTISGAIWTNVFETALIRYLPSSALDNLADIYEDIDVQLSYPKGSAERLGIQKAYGYAQTRMLAAGTAIMALSFVWVALIRNLKVSEMKQTKGNVF</sequence>
<reference evidence="1" key="1">
    <citation type="submission" date="2022-08" db="EMBL/GenBank/DDBJ databases">
        <title>Genome Sequence of Fusarium decemcellulare.</title>
        <authorList>
            <person name="Buettner E."/>
        </authorList>
    </citation>
    <scope>NUCLEOTIDE SEQUENCE</scope>
    <source>
        <strain evidence="1">Babe19</strain>
    </source>
</reference>